<comment type="similarity">
    <text evidence="1">Belongs to the Gfa family.</text>
</comment>
<dbReference type="PANTHER" id="PTHR28620">
    <property type="entry name" value="CENTROMERE PROTEIN V"/>
    <property type="match status" value="1"/>
</dbReference>
<organism evidence="6 7">
    <name type="scientific">Podospora bellae-mahoneyi</name>
    <dbReference type="NCBI Taxonomy" id="2093777"/>
    <lineage>
        <taxon>Eukaryota</taxon>
        <taxon>Fungi</taxon>
        <taxon>Dikarya</taxon>
        <taxon>Ascomycota</taxon>
        <taxon>Pezizomycotina</taxon>
        <taxon>Sordariomycetes</taxon>
        <taxon>Sordariomycetidae</taxon>
        <taxon>Sordariales</taxon>
        <taxon>Podosporaceae</taxon>
        <taxon>Podospora</taxon>
    </lineage>
</organism>
<evidence type="ECO:0000256" key="2">
    <source>
        <dbReference type="ARBA" id="ARBA00022723"/>
    </source>
</evidence>
<dbReference type="RefSeq" id="XP_062733280.1">
    <property type="nucleotide sequence ID" value="XM_062877502.1"/>
</dbReference>
<dbReference type="SUPFAM" id="SSF51316">
    <property type="entry name" value="Mss4-like"/>
    <property type="match status" value="2"/>
</dbReference>
<dbReference type="Proteomes" id="UP001322138">
    <property type="component" value="Unassembled WGS sequence"/>
</dbReference>
<dbReference type="InterPro" id="IPR052355">
    <property type="entry name" value="CENP-V-like"/>
</dbReference>
<keyword evidence="7" id="KW-1185">Reference proteome</keyword>
<proteinExistence type="inferred from homology"/>
<evidence type="ECO:0000313" key="6">
    <source>
        <dbReference type="EMBL" id="KAK4644304.1"/>
    </source>
</evidence>
<evidence type="ECO:0000313" key="7">
    <source>
        <dbReference type="Proteomes" id="UP001322138"/>
    </source>
</evidence>
<keyword evidence="2" id="KW-0479">Metal-binding</keyword>
<dbReference type="Gene3D" id="2.170.150.70">
    <property type="match status" value="2"/>
</dbReference>
<accession>A0ABR0FMP2</accession>
<sequence length="307" mass="34225">MADSEQQIKKYRGNCHCGAFVFEFEAPEIKSGVICNCSICYKKGYFAITPGVELKIVKDGGTIKQYQFGEKKWKHQFCSKCGTATYGTSEFFDPPMNMGINARCIQNLDIWALQERHVDSTAHPPPYTPPTHPGPLPSPQSIPDNQGTLYHGSCHCGAVTAALKVDHPFESQSYKGMLAECNCSHCIRGGYVWAYPTKDQLVISGRENLTWYEFNRKIVRKGSCKHCGVLVLAEPVPIQEGEEVSEEMRKFRDGFKDIRPVNLRVVNQDELDVEGLRRGGRVRQARRAGGGGVCESVSIIEEREDGG</sequence>
<dbReference type="InterPro" id="IPR006913">
    <property type="entry name" value="CENP-V/GFA"/>
</dbReference>
<evidence type="ECO:0000256" key="4">
    <source>
        <dbReference type="SAM" id="MobiDB-lite"/>
    </source>
</evidence>
<evidence type="ECO:0000256" key="1">
    <source>
        <dbReference type="ARBA" id="ARBA00005495"/>
    </source>
</evidence>
<dbReference type="Pfam" id="PF04828">
    <property type="entry name" value="GFA"/>
    <property type="match status" value="1"/>
</dbReference>
<dbReference type="EMBL" id="JAFFGZ010000005">
    <property type="protein sequence ID" value="KAK4644304.1"/>
    <property type="molecule type" value="Genomic_DNA"/>
</dbReference>
<protein>
    <recommendedName>
        <fullName evidence="5">CENP-V/GFA domain-containing protein</fullName>
    </recommendedName>
</protein>
<feature type="region of interest" description="Disordered" evidence="4">
    <location>
        <begin position="121"/>
        <end position="142"/>
    </location>
</feature>
<feature type="domain" description="CENP-V/GFA" evidence="5">
    <location>
        <begin position="11"/>
        <end position="128"/>
    </location>
</feature>
<dbReference type="GeneID" id="87896984"/>
<gene>
    <name evidence="6" type="ORF">QC761_303550</name>
</gene>
<reference evidence="6 7" key="1">
    <citation type="journal article" date="2023" name="bioRxiv">
        <title>High-quality genome assemblies of four members of thePodospora anserinaspecies complex.</title>
        <authorList>
            <person name="Ament-Velasquez S.L."/>
            <person name="Vogan A.A."/>
            <person name="Wallerman O."/>
            <person name="Hartmann F."/>
            <person name="Gautier V."/>
            <person name="Silar P."/>
            <person name="Giraud T."/>
            <person name="Johannesson H."/>
        </authorList>
    </citation>
    <scope>NUCLEOTIDE SEQUENCE [LARGE SCALE GENOMIC DNA]</scope>
    <source>
        <strain evidence="6 7">CBS 112042</strain>
    </source>
</reference>
<dbReference type="InterPro" id="IPR011057">
    <property type="entry name" value="Mss4-like_sf"/>
</dbReference>
<dbReference type="PROSITE" id="PS51891">
    <property type="entry name" value="CENP_V_GFA"/>
    <property type="match status" value="2"/>
</dbReference>
<feature type="compositionally biased region" description="Pro residues" evidence="4">
    <location>
        <begin position="123"/>
        <end position="140"/>
    </location>
</feature>
<keyword evidence="3" id="KW-0862">Zinc</keyword>
<evidence type="ECO:0000259" key="5">
    <source>
        <dbReference type="PROSITE" id="PS51891"/>
    </source>
</evidence>
<comment type="caution">
    <text evidence="6">The sequence shown here is derived from an EMBL/GenBank/DDBJ whole genome shotgun (WGS) entry which is preliminary data.</text>
</comment>
<dbReference type="PANTHER" id="PTHR28620:SF1">
    <property type="entry name" value="CENP-V_GFA DOMAIN-CONTAINING PROTEIN"/>
    <property type="match status" value="1"/>
</dbReference>
<feature type="domain" description="CENP-V/GFA" evidence="5">
    <location>
        <begin position="150"/>
        <end position="272"/>
    </location>
</feature>
<evidence type="ECO:0000256" key="3">
    <source>
        <dbReference type="ARBA" id="ARBA00022833"/>
    </source>
</evidence>
<name>A0ABR0FMP2_9PEZI</name>